<feature type="domain" description="Inhibitor I9" evidence="10">
    <location>
        <begin position="35"/>
        <end position="111"/>
    </location>
</feature>
<feature type="compositionally biased region" description="Basic and acidic residues" evidence="7">
    <location>
        <begin position="271"/>
        <end position="331"/>
    </location>
</feature>
<evidence type="ECO:0000256" key="6">
    <source>
        <dbReference type="RuleBase" id="RU003355"/>
    </source>
</evidence>
<dbReference type="InterPro" id="IPR050131">
    <property type="entry name" value="Peptidase_S8_subtilisin-like"/>
</dbReference>
<evidence type="ECO:0000256" key="1">
    <source>
        <dbReference type="ARBA" id="ARBA00011073"/>
    </source>
</evidence>
<dbReference type="PROSITE" id="PS51257">
    <property type="entry name" value="PROKAR_LIPOPROTEIN"/>
    <property type="match status" value="1"/>
</dbReference>
<dbReference type="PRINTS" id="PR00723">
    <property type="entry name" value="SUBTILISIN"/>
</dbReference>
<feature type="chain" id="PRO_5041324463" evidence="8">
    <location>
        <begin position="17"/>
        <end position="448"/>
    </location>
</feature>
<dbReference type="SUPFAM" id="SSF52743">
    <property type="entry name" value="Subtilisin-like"/>
    <property type="match status" value="1"/>
</dbReference>
<dbReference type="InterPro" id="IPR010259">
    <property type="entry name" value="S8pro/Inhibitor_I9"/>
</dbReference>
<dbReference type="InterPro" id="IPR037045">
    <property type="entry name" value="S8pro/Inhibitor_I9_sf"/>
</dbReference>
<keyword evidence="3 5" id="KW-0378">Hydrolase</keyword>
<feature type="region of interest" description="Disordered" evidence="7">
    <location>
        <begin position="235"/>
        <end position="331"/>
    </location>
</feature>
<accession>A0AA35RQ76</accession>
<evidence type="ECO:0000256" key="5">
    <source>
        <dbReference type="PROSITE-ProRule" id="PRU01240"/>
    </source>
</evidence>
<evidence type="ECO:0000256" key="7">
    <source>
        <dbReference type="SAM" id="MobiDB-lite"/>
    </source>
</evidence>
<dbReference type="AlphaFoldDB" id="A0AA35RQ76"/>
<dbReference type="InterPro" id="IPR023828">
    <property type="entry name" value="Peptidase_S8_Ser-AS"/>
</dbReference>
<reference evidence="11" key="1">
    <citation type="submission" date="2023-03" db="EMBL/GenBank/DDBJ databases">
        <authorList>
            <person name="Steffen K."/>
            <person name="Cardenas P."/>
        </authorList>
    </citation>
    <scope>NUCLEOTIDE SEQUENCE</scope>
</reference>
<evidence type="ECO:0000313" key="11">
    <source>
        <dbReference type="EMBL" id="CAI8014581.1"/>
    </source>
</evidence>
<keyword evidence="12" id="KW-1185">Reference proteome</keyword>
<organism evidence="11 12">
    <name type="scientific">Geodia barretti</name>
    <name type="common">Barrett's horny sponge</name>
    <dbReference type="NCBI Taxonomy" id="519541"/>
    <lineage>
        <taxon>Eukaryota</taxon>
        <taxon>Metazoa</taxon>
        <taxon>Porifera</taxon>
        <taxon>Demospongiae</taxon>
        <taxon>Heteroscleromorpha</taxon>
        <taxon>Tetractinellida</taxon>
        <taxon>Astrophorina</taxon>
        <taxon>Geodiidae</taxon>
        <taxon>Geodia</taxon>
    </lineage>
</organism>
<dbReference type="Gene3D" id="3.30.70.80">
    <property type="entry name" value="Peptidase S8 propeptide/proteinase inhibitor I9"/>
    <property type="match status" value="1"/>
</dbReference>
<dbReference type="EMBL" id="CASHTH010001375">
    <property type="protein sequence ID" value="CAI8014581.1"/>
    <property type="molecule type" value="Genomic_DNA"/>
</dbReference>
<keyword evidence="4 5" id="KW-0720">Serine protease</keyword>
<feature type="domain" description="Peptidase S8/S53" evidence="9">
    <location>
        <begin position="146"/>
        <end position="267"/>
    </location>
</feature>
<dbReference type="Proteomes" id="UP001174909">
    <property type="component" value="Unassembled WGS sequence"/>
</dbReference>
<feature type="active site" description="Charge relay system" evidence="5">
    <location>
        <position position="392"/>
    </location>
</feature>
<evidence type="ECO:0000259" key="9">
    <source>
        <dbReference type="Pfam" id="PF00082"/>
    </source>
</evidence>
<protein>
    <submittedName>
        <fullName evidence="11">Cuticle-degrading protease</fullName>
    </submittedName>
</protein>
<dbReference type="PROSITE" id="PS00138">
    <property type="entry name" value="SUBTILASE_SER"/>
    <property type="match status" value="1"/>
</dbReference>
<evidence type="ECO:0000313" key="12">
    <source>
        <dbReference type="Proteomes" id="UP001174909"/>
    </source>
</evidence>
<dbReference type="Pfam" id="PF05922">
    <property type="entry name" value="Inhibitor_I9"/>
    <property type="match status" value="1"/>
</dbReference>
<dbReference type="SUPFAM" id="SSF54897">
    <property type="entry name" value="Protease propeptides/inhibitors"/>
    <property type="match status" value="1"/>
</dbReference>
<evidence type="ECO:0000256" key="2">
    <source>
        <dbReference type="ARBA" id="ARBA00022670"/>
    </source>
</evidence>
<evidence type="ECO:0000259" key="10">
    <source>
        <dbReference type="Pfam" id="PF05922"/>
    </source>
</evidence>
<dbReference type="InterPro" id="IPR036852">
    <property type="entry name" value="Peptidase_S8/S53_dom_sf"/>
</dbReference>
<feature type="domain" description="Peptidase S8/S53" evidence="9">
    <location>
        <begin position="376"/>
        <end position="431"/>
    </location>
</feature>
<feature type="active site" description="Charge relay system" evidence="5">
    <location>
        <position position="188"/>
    </location>
</feature>
<dbReference type="PANTHER" id="PTHR43806">
    <property type="entry name" value="PEPTIDASE S8"/>
    <property type="match status" value="1"/>
</dbReference>
<gene>
    <name evidence="11" type="ORF">GBAR_LOCUS9091</name>
</gene>
<keyword evidence="2 5" id="KW-0645">Protease</keyword>
<dbReference type="GO" id="GO:0005615">
    <property type="term" value="C:extracellular space"/>
    <property type="evidence" value="ECO:0007669"/>
    <property type="project" value="TreeGrafter"/>
</dbReference>
<dbReference type="PANTHER" id="PTHR43806:SF11">
    <property type="entry name" value="CEREVISIN-RELATED"/>
    <property type="match status" value="1"/>
</dbReference>
<keyword evidence="8" id="KW-0732">Signal</keyword>
<dbReference type="GO" id="GO:0006508">
    <property type="term" value="P:proteolysis"/>
    <property type="evidence" value="ECO:0007669"/>
    <property type="project" value="UniProtKB-KW"/>
</dbReference>
<comment type="similarity">
    <text evidence="1 5 6">Belongs to the peptidase S8 family.</text>
</comment>
<comment type="caution">
    <text evidence="11">The sequence shown here is derived from an EMBL/GenBank/DDBJ whole genome shotgun (WGS) entry which is preliminary data.</text>
</comment>
<evidence type="ECO:0000256" key="4">
    <source>
        <dbReference type="ARBA" id="ARBA00022825"/>
    </source>
</evidence>
<dbReference type="InterPro" id="IPR023827">
    <property type="entry name" value="Peptidase_S8_Asp-AS"/>
</dbReference>
<proteinExistence type="inferred from homology"/>
<feature type="active site" description="Charge relay system" evidence="5">
    <location>
        <position position="155"/>
    </location>
</feature>
<feature type="signal peptide" evidence="8">
    <location>
        <begin position="1"/>
        <end position="16"/>
    </location>
</feature>
<dbReference type="GO" id="GO:0004252">
    <property type="term" value="F:serine-type endopeptidase activity"/>
    <property type="evidence" value="ECO:0007669"/>
    <property type="project" value="UniProtKB-UniRule"/>
</dbReference>
<dbReference type="InterPro" id="IPR015500">
    <property type="entry name" value="Peptidase_S8_subtilisin-rel"/>
</dbReference>
<evidence type="ECO:0000256" key="8">
    <source>
        <dbReference type="SAM" id="SignalP"/>
    </source>
</evidence>
<dbReference type="Pfam" id="PF00082">
    <property type="entry name" value="Peptidase_S8"/>
    <property type="match status" value="2"/>
</dbReference>
<dbReference type="Gene3D" id="3.40.50.200">
    <property type="entry name" value="Peptidase S8/S53 domain"/>
    <property type="match status" value="2"/>
</dbReference>
<dbReference type="PROSITE" id="PS51892">
    <property type="entry name" value="SUBTILASE"/>
    <property type="match status" value="1"/>
</dbReference>
<dbReference type="InterPro" id="IPR000209">
    <property type="entry name" value="Peptidase_S8/S53_dom"/>
</dbReference>
<sequence>MKILLLVAALAVCACATSLAPLLAEDSTSRVPGEYVVIFDESVTDDDVFSHVRTVKNMMSYHGNKTNFVMHEYHIGSFRGYGAKMDDKLRDIVRSMKNVNYIECSQYYHTMQAPCTLETGATWGIVRTTMVNLPQSEDYSYKTQAGDGVDVYIIDTGIYTQHPDFGGRAIWGADFVDSPSPGTDLNGHGTHVAGTVMSNTWGLAKRATSIAVRVLDAGGSGSTTGVIAGIDYVPGEASRRGRGTKSIANMSLGGGRSTSLNNAVDAAVTAVRERREREREEEREGEREKEREGEREKEREGERRREKEREKERERAMRETQEREAREERRRRRGEERKRVCFLPIVGSQFCGCRWKRRAGCLQCVTSQCTALGVGITSTWLNRETNTISGTSMAAPHVAGVMAKYLSESDYTPAELKAHIVEESTKNKVDGLQPNTPNLLVFKSCETS</sequence>
<name>A0AA35RQ76_GEOBA</name>
<evidence type="ECO:0000256" key="3">
    <source>
        <dbReference type="ARBA" id="ARBA00022801"/>
    </source>
</evidence>
<dbReference type="PROSITE" id="PS00136">
    <property type="entry name" value="SUBTILASE_ASP"/>
    <property type="match status" value="1"/>
</dbReference>